<evidence type="ECO:0000256" key="1">
    <source>
        <dbReference type="SAM" id="MobiDB-lite"/>
    </source>
</evidence>
<feature type="domain" description="DNA primase/polymerase bifunctional N-terminal" evidence="2">
    <location>
        <begin position="46"/>
        <end position="226"/>
    </location>
</feature>
<dbReference type="SMART" id="SM00943">
    <property type="entry name" value="Prim-Pol"/>
    <property type="match status" value="1"/>
</dbReference>
<dbReference type="InterPro" id="IPR015330">
    <property type="entry name" value="DNA_primase/pol_bifunc_N"/>
</dbReference>
<sequence length="327" mass="34108">MTTEKTNAPAATGANEDGQLRTGPASRVARQTTGVTGDWAEALDGALDAAGMLGFHVIPLSVRKLPAIRSPHHKGHSCKGECGQLGHGIHDASNDPDRIRAMFNIARHATGYGIACGRAPHHLIGLDLDRKNGVDGVWELRKLAARHGIAVPRTVIIATPSGGYHAWWSGPADVKVPNRAGHLAPGIDVRGNGGYLVGPGSRSAAGLYTLASDPNEVVVEPIPERLLQLMTASTTPPRPARPFTGRATGGRTLVGLIRVVLDAPQGQRNSRLYWAACRAFEHAGAGLFPADSAHDALTQAAAAIDLPDNEAAATIASARRAVLGATT</sequence>
<gene>
    <name evidence="3" type="ORF">GCM10010104_32220</name>
</gene>
<keyword evidence="4" id="KW-1185">Reference proteome</keyword>
<proteinExistence type="predicted"/>
<accession>A0ABP5QJ29</accession>
<dbReference type="CDD" id="cd04859">
    <property type="entry name" value="Prim_Pol"/>
    <property type="match status" value="1"/>
</dbReference>
<evidence type="ECO:0000313" key="4">
    <source>
        <dbReference type="Proteomes" id="UP001501474"/>
    </source>
</evidence>
<reference evidence="4" key="1">
    <citation type="journal article" date="2019" name="Int. J. Syst. Evol. Microbiol.">
        <title>The Global Catalogue of Microorganisms (GCM) 10K type strain sequencing project: providing services to taxonomists for standard genome sequencing and annotation.</title>
        <authorList>
            <consortium name="The Broad Institute Genomics Platform"/>
            <consortium name="The Broad Institute Genome Sequencing Center for Infectious Disease"/>
            <person name="Wu L."/>
            <person name="Ma J."/>
        </authorList>
    </citation>
    <scope>NUCLEOTIDE SEQUENCE [LARGE SCALE GENOMIC DNA]</scope>
    <source>
        <strain evidence="4">JCM 3053</strain>
    </source>
</reference>
<dbReference type="Proteomes" id="UP001501474">
    <property type="component" value="Unassembled WGS sequence"/>
</dbReference>
<dbReference type="SUPFAM" id="SSF56747">
    <property type="entry name" value="Prim-pol domain"/>
    <property type="match status" value="1"/>
</dbReference>
<protein>
    <submittedName>
        <fullName evidence="3">Bifunctional DNA primase/polymerase</fullName>
    </submittedName>
</protein>
<evidence type="ECO:0000259" key="2">
    <source>
        <dbReference type="SMART" id="SM00943"/>
    </source>
</evidence>
<organism evidence="3 4">
    <name type="scientific">Streptomyces indiaensis</name>
    <dbReference type="NCBI Taxonomy" id="284033"/>
    <lineage>
        <taxon>Bacteria</taxon>
        <taxon>Bacillati</taxon>
        <taxon>Actinomycetota</taxon>
        <taxon>Actinomycetes</taxon>
        <taxon>Kitasatosporales</taxon>
        <taxon>Streptomycetaceae</taxon>
        <taxon>Streptomyces</taxon>
    </lineage>
</organism>
<feature type="region of interest" description="Disordered" evidence="1">
    <location>
        <begin position="1"/>
        <end position="29"/>
    </location>
</feature>
<evidence type="ECO:0000313" key="3">
    <source>
        <dbReference type="EMBL" id="GAA2235055.1"/>
    </source>
</evidence>
<name>A0ABP5QJ29_9ACTN</name>
<dbReference type="EMBL" id="BAAART010000063">
    <property type="protein sequence ID" value="GAA2235055.1"/>
    <property type="molecule type" value="Genomic_DNA"/>
</dbReference>
<comment type="caution">
    <text evidence="3">The sequence shown here is derived from an EMBL/GenBank/DDBJ whole genome shotgun (WGS) entry which is preliminary data.</text>
</comment>
<dbReference type="RefSeq" id="WP_234846592.1">
    <property type="nucleotide sequence ID" value="NZ_BAAART010000063.1"/>
</dbReference>
<dbReference type="Pfam" id="PF09250">
    <property type="entry name" value="Prim-Pol"/>
    <property type="match status" value="1"/>
</dbReference>